<organism evidence="1 2">
    <name type="scientific">Funneliformis caledonium</name>
    <dbReference type="NCBI Taxonomy" id="1117310"/>
    <lineage>
        <taxon>Eukaryota</taxon>
        <taxon>Fungi</taxon>
        <taxon>Fungi incertae sedis</taxon>
        <taxon>Mucoromycota</taxon>
        <taxon>Glomeromycotina</taxon>
        <taxon>Glomeromycetes</taxon>
        <taxon>Glomerales</taxon>
        <taxon>Glomeraceae</taxon>
        <taxon>Funneliformis</taxon>
    </lineage>
</organism>
<dbReference type="EMBL" id="CAJVPQ010002772">
    <property type="protein sequence ID" value="CAG8608057.1"/>
    <property type="molecule type" value="Genomic_DNA"/>
</dbReference>
<dbReference type="AlphaFoldDB" id="A0A9N9CM45"/>
<sequence>MDKNTFFLLPKLSQNMLEILEDDEYYDITIEVDFSKFIFSTSRYIYSGRLSLEGFDASEIVKTLVIANELGLQELITYLQSILIDNNEKWSDEGLHLHATYNRMHYGPGFGYSDLYISSLYGANRCVMSDYEKPIRETNVSFNVEICEIFLLTKN</sequence>
<comment type="caution">
    <text evidence="1">The sequence shown here is derived from an EMBL/GenBank/DDBJ whole genome shotgun (WGS) entry which is preliminary data.</text>
</comment>
<accession>A0A9N9CM45</accession>
<protein>
    <submittedName>
        <fullName evidence="1">8163_t:CDS:1</fullName>
    </submittedName>
</protein>
<name>A0A9N9CM45_9GLOM</name>
<evidence type="ECO:0000313" key="1">
    <source>
        <dbReference type="EMBL" id="CAG8608057.1"/>
    </source>
</evidence>
<keyword evidence="2" id="KW-1185">Reference proteome</keyword>
<gene>
    <name evidence="1" type="ORF">FCALED_LOCUS8927</name>
</gene>
<dbReference type="Proteomes" id="UP000789570">
    <property type="component" value="Unassembled WGS sequence"/>
</dbReference>
<evidence type="ECO:0000313" key="2">
    <source>
        <dbReference type="Proteomes" id="UP000789570"/>
    </source>
</evidence>
<reference evidence="1" key="1">
    <citation type="submission" date="2021-06" db="EMBL/GenBank/DDBJ databases">
        <authorList>
            <person name="Kallberg Y."/>
            <person name="Tangrot J."/>
            <person name="Rosling A."/>
        </authorList>
    </citation>
    <scope>NUCLEOTIDE SEQUENCE</scope>
    <source>
        <strain evidence="1">UK204</strain>
    </source>
</reference>
<proteinExistence type="predicted"/>
<dbReference type="OrthoDB" id="2434750at2759"/>